<dbReference type="OrthoDB" id="1907165at2"/>
<evidence type="ECO:0000259" key="5">
    <source>
        <dbReference type="Pfam" id="PF13296"/>
    </source>
</evidence>
<dbReference type="InterPro" id="IPR006533">
    <property type="entry name" value="T6SS_Vgr_RhsGE"/>
</dbReference>
<feature type="domain" description="Putative type VI secretion system Rhs element associated Vgr" evidence="5">
    <location>
        <begin position="577"/>
        <end position="684"/>
    </location>
</feature>
<keyword evidence="9" id="KW-1185">Reference proteome</keyword>
<dbReference type="SUPFAM" id="SSF69255">
    <property type="entry name" value="gp5 N-terminal domain-like"/>
    <property type="match status" value="1"/>
</dbReference>
<dbReference type="InterPro" id="IPR037026">
    <property type="entry name" value="Vgr_OB-fold_dom_sf"/>
</dbReference>
<accession>A0A562PGC1</accession>
<dbReference type="Proteomes" id="UP000437862">
    <property type="component" value="Chromosome"/>
</dbReference>
<evidence type="ECO:0000256" key="2">
    <source>
        <dbReference type="SAM" id="MobiDB-lite"/>
    </source>
</evidence>
<dbReference type="Pfam" id="PF05954">
    <property type="entry name" value="Phage_GPD"/>
    <property type="match status" value="1"/>
</dbReference>
<dbReference type="AlphaFoldDB" id="A0A562PGC1"/>
<protein>
    <submittedName>
        <fullName evidence="7">Type VI secretion system secreted protein VgrG</fullName>
    </submittedName>
    <submittedName>
        <fullName evidence="6">Type VI secretion system tip protein VgrG</fullName>
    </submittedName>
</protein>
<dbReference type="EMBL" id="VLKW01000012">
    <property type="protein sequence ID" value="TWI43383.1"/>
    <property type="molecule type" value="Genomic_DNA"/>
</dbReference>
<comment type="similarity">
    <text evidence="1">Belongs to the VgrG protein family.</text>
</comment>
<gene>
    <name evidence="6" type="primary">tssI</name>
    <name evidence="6" type="ORF">GO485_14890</name>
    <name evidence="7" type="ORF">IP92_04947</name>
</gene>
<evidence type="ECO:0000313" key="9">
    <source>
        <dbReference type="Proteomes" id="UP000437862"/>
    </source>
</evidence>
<feature type="domain" description="Gp5/Type VI secretion system Vgr protein OB-fold" evidence="3">
    <location>
        <begin position="469"/>
        <end position="521"/>
    </location>
</feature>
<dbReference type="Gene3D" id="2.40.50.230">
    <property type="entry name" value="Gp5 N-terminal domain"/>
    <property type="match status" value="1"/>
</dbReference>
<dbReference type="InterPro" id="IPR017847">
    <property type="entry name" value="T6SS_RhsGE_Vgr_subset"/>
</dbReference>
<evidence type="ECO:0000259" key="3">
    <source>
        <dbReference type="Pfam" id="PF04717"/>
    </source>
</evidence>
<evidence type="ECO:0000256" key="1">
    <source>
        <dbReference type="ARBA" id="ARBA00005558"/>
    </source>
</evidence>
<dbReference type="InterPro" id="IPR028244">
    <property type="entry name" value="T6SS_Rhs_Vgr_dom"/>
</dbReference>
<dbReference type="Pfam" id="PF04717">
    <property type="entry name" value="Phage_base_V"/>
    <property type="match status" value="1"/>
</dbReference>
<organism evidence="7 8">
    <name type="scientific">Pseudoduganella flava</name>
    <dbReference type="NCBI Taxonomy" id="871742"/>
    <lineage>
        <taxon>Bacteria</taxon>
        <taxon>Pseudomonadati</taxon>
        <taxon>Pseudomonadota</taxon>
        <taxon>Betaproteobacteria</taxon>
        <taxon>Burkholderiales</taxon>
        <taxon>Oxalobacteraceae</taxon>
        <taxon>Telluria group</taxon>
        <taxon>Pseudoduganella</taxon>
    </lineage>
</organism>
<evidence type="ECO:0000259" key="4">
    <source>
        <dbReference type="Pfam" id="PF10106"/>
    </source>
</evidence>
<name>A0A562PGC1_9BURK</name>
<dbReference type="RefSeq" id="WP_145880324.1">
    <property type="nucleotide sequence ID" value="NZ_CP046904.1"/>
</dbReference>
<reference evidence="7 8" key="1">
    <citation type="journal article" date="2015" name="Stand. Genomic Sci.">
        <title>Genomic Encyclopedia of Bacterial and Archaeal Type Strains, Phase III: the genomes of soil and plant-associated and newly described type strains.</title>
        <authorList>
            <person name="Whitman W.B."/>
            <person name="Woyke T."/>
            <person name="Klenk H.P."/>
            <person name="Zhou Y."/>
            <person name="Lilburn T.G."/>
            <person name="Beck B.J."/>
            <person name="De Vos P."/>
            <person name="Vandamme P."/>
            <person name="Eisen J.A."/>
            <person name="Garrity G."/>
            <person name="Hugenholtz P."/>
            <person name="Kyrpides N.C."/>
        </authorList>
    </citation>
    <scope>NUCLEOTIDE SEQUENCE [LARGE SCALE GENOMIC DNA]</scope>
    <source>
        <strain evidence="7 8">CGMCC 1.10685</strain>
    </source>
</reference>
<sequence length="919" mass="97049">MLALTDLLLRQDTRILQLTTPLGPRLIPECVRAEEGVSRPYELTLTALSTDADIALKSLLGQPVLVELLTATAGAPRPFHGHVTAARLLGADGGLARYELTIGPWYAFMDLGRDSRVFQDKTVFDILDALFGGWQNPGKLVPQWRYDIADRDLYPKRSLTCQYQESNRAFAERLMREEGLFYYFEHSGDAGSPGLGSHTLVIADHNGTFQPNVQPVVRFTQPGAVMKEDSMDRWRCEARMTAGGLDMDSWDYRGTNMRRVSAADSDGPLLRDTPGAYAYTSREHGQRIADRQLEALRASREIFTGAGTVRTLVPGTTFTLTDHAAAEDTFVVLRVLHLAHNNLSAQVKDATRTLGANPLAALIEREQGGSLHAAGSGIAERPLYRNRIDAIRSSVPYRSFDADGHGLVLRPKPTISGQQTAIVVGPPGAVIHTDRDHRIKVQFHWQRGDQSHSRLTHPVPDGHVGAPADDSSGTWVRIATPMAPVAGANWGAVAVPRVGSEVLIDFIDGDIDRPVVIGSLYNGGGETDAQHNRVNAGAGNATGNAPAWFPGESGNHAHAAVLSGFKSQALQASQNGTGAYSQLVFDDTPAEPRVALQRHANAHEGTDELNLGHLRHQTDNQRLATAGYGAELKTAHGAALRAGQGLLLSTHGRQGGTGHQLDAGEAAAQITDSAALLQSLATVAQQQNAKLKGEPEAAKLPAAAQLTKAGEVLEASSDGAAAEEGGQGKATAYSEPQLQVSSPAGIAVTTPASAVLTSGATTSITAGQDINLAAQANALHQVKDGMSLYTTGKADSATKPNQETGIRLHAASGKVSVQAQSDAVRVMADKLVTVASVTKTVSVAAKEHVTLTAQGAYLKLEGGNIMIHGPGTMAFKASMKELTGPASSSSSLELPKGSIKGCEQATKDASAAQAGAQTL</sequence>
<evidence type="ECO:0000313" key="8">
    <source>
        <dbReference type="Proteomes" id="UP000315112"/>
    </source>
</evidence>
<dbReference type="Gene3D" id="4.10.220.110">
    <property type="match status" value="1"/>
</dbReference>
<evidence type="ECO:0000313" key="6">
    <source>
        <dbReference type="EMBL" id="QGZ40206.1"/>
    </source>
</evidence>
<dbReference type="SUPFAM" id="SSF69279">
    <property type="entry name" value="Phage tail proteins"/>
    <property type="match status" value="2"/>
</dbReference>
<feature type="domain" description="DUF2345" evidence="4">
    <location>
        <begin position="726"/>
        <end position="886"/>
    </location>
</feature>
<dbReference type="EMBL" id="CP046904">
    <property type="protein sequence ID" value="QGZ40206.1"/>
    <property type="molecule type" value="Genomic_DNA"/>
</dbReference>
<dbReference type="Proteomes" id="UP000315112">
    <property type="component" value="Unassembled WGS sequence"/>
</dbReference>
<dbReference type="Pfam" id="PF13296">
    <property type="entry name" value="T6SS_Vgr"/>
    <property type="match status" value="1"/>
</dbReference>
<feature type="region of interest" description="Disordered" evidence="2">
    <location>
        <begin position="885"/>
        <end position="919"/>
    </location>
</feature>
<dbReference type="InterPro" id="IPR018769">
    <property type="entry name" value="VgrG2_DUF2345"/>
</dbReference>
<reference evidence="6 9" key="3">
    <citation type="submission" date="2019-12" db="EMBL/GenBank/DDBJ databases">
        <title>Draft Genome Sequences of Six Type Strains of the Genus Massilia.</title>
        <authorList>
            <person name="Miess H."/>
            <person name="Frediansyah A."/>
            <person name="Goeker M."/>
            <person name="Gross H."/>
        </authorList>
    </citation>
    <scope>NUCLEOTIDE SEQUENCE [LARGE SCALE GENOMIC DNA]</scope>
    <source>
        <strain evidence="6 9">DSM 26639</strain>
    </source>
</reference>
<dbReference type="Gene3D" id="3.55.50.10">
    <property type="entry name" value="Baseplate protein-like domains"/>
    <property type="match status" value="1"/>
</dbReference>
<dbReference type="InterPro" id="IPR006531">
    <property type="entry name" value="Gp5/Vgr_OB"/>
</dbReference>
<dbReference type="Pfam" id="PF10106">
    <property type="entry name" value="DUF2345"/>
    <property type="match status" value="1"/>
</dbReference>
<evidence type="ECO:0000313" key="7">
    <source>
        <dbReference type="EMBL" id="TWI43383.1"/>
    </source>
</evidence>
<reference evidence="7" key="2">
    <citation type="submission" date="2019-07" db="EMBL/GenBank/DDBJ databases">
        <authorList>
            <person name="Whitman W."/>
            <person name="Huntemann M."/>
            <person name="Clum A."/>
            <person name="Pillay M."/>
            <person name="Palaniappan K."/>
            <person name="Varghese N."/>
            <person name="Mikhailova N."/>
            <person name="Stamatis D."/>
            <person name="Reddy T."/>
            <person name="Daum C."/>
            <person name="Shapiro N."/>
            <person name="Ivanova N."/>
            <person name="Kyrpides N."/>
            <person name="Woyke T."/>
        </authorList>
    </citation>
    <scope>NUCLEOTIDE SEQUENCE</scope>
    <source>
        <strain evidence="7">CGMCC 1.10685</strain>
    </source>
</reference>
<dbReference type="Gene3D" id="2.30.110.50">
    <property type="match status" value="1"/>
</dbReference>
<proteinExistence type="inferred from homology"/>
<dbReference type="NCBIfam" id="TIGR01646">
    <property type="entry name" value="vgr_GE"/>
    <property type="match status" value="1"/>
</dbReference>
<dbReference type="NCBIfam" id="TIGR03361">
    <property type="entry name" value="VI_Rhs_Vgr"/>
    <property type="match status" value="1"/>
</dbReference>